<accession>A0A0D2C3T4</accession>
<dbReference type="HOGENOM" id="CLU_005212_1_0_1"/>
<dbReference type="GeneID" id="27354972"/>
<feature type="region of interest" description="Disordered" evidence="3">
    <location>
        <begin position="755"/>
        <end position="784"/>
    </location>
</feature>
<name>A0A0D2C3T4_9EURO</name>
<dbReference type="EMBL" id="KN847334">
    <property type="protein sequence ID" value="KIW44427.1"/>
    <property type="molecule type" value="Genomic_DNA"/>
</dbReference>
<dbReference type="PANTHER" id="PTHR13213:SF2">
    <property type="entry name" value="MYB-BINDING PROTEIN 1A"/>
    <property type="match status" value="1"/>
</dbReference>
<dbReference type="GO" id="GO:0005730">
    <property type="term" value="C:nucleolus"/>
    <property type="evidence" value="ECO:0007669"/>
    <property type="project" value="InterPro"/>
</dbReference>
<evidence type="ECO:0000313" key="5">
    <source>
        <dbReference type="Proteomes" id="UP000053342"/>
    </source>
</evidence>
<evidence type="ECO:0000313" key="4">
    <source>
        <dbReference type="EMBL" id="KIW44427.1"/>
    </source>
</evidence>
<organism evidence="4 5">
    <name type="scientific">Exophiala oligosperma</name>
    <dbReference type="NCBI Taxonomy" id="215243"/>
    <lineage>
        <taxon>Eukaryota</taxon>
        <taxon>Fungi</taxon>
        <taxon>Dikarya</taxon>
        <taxon>Ascomycota</taxon>
        <taxon>Pezizomycotina</taxon>
        <taxon>Eurotiomycetes</taxon>
        <taxon>Chaetothyriomycetidae</taxon>
        <taxon>Chaetothyriales</taxon>
        <taxon>Herpotrichiellaceae</taxon>
        <taxon>Exophiala</taxon>
    </lineage>
</organism>
<dbReference type="RefSeq" id="XP_016264643.1">
    <property type="nucleotide sequence ID" value="XM_016403638.1"/>
</dbReference>
<dbReference type="GO" id="GO:0000182">
    <property type="term" value="F:rDNA binding"/>
    <property type="evidence" value="ECO:0007669"/>
    <property type="project" value="TreeGrafter"/>
</dbReference>
<proteinExistence type="predicted"/>
<reference evidence="4 5" key="1">
    <citation type="submission" date="2015-01" db="EMBL/GenBank/DDBJ databases">
        <title>The Genome Sequence of Exophiala oligosperma CBS72588.</title>
        <authorList>
            <consortium name="The Broad Institute Genomics Platform"/>
            <person name="Cuomo C."/>
            <person name="de Hoog S."/>
            <person name="Gorbushina A."/>
            <person name="Stielow B."/>
            <person name="Teixiera M."/>
            <person name="Abouelleil A."/>
            <person name="Chapman S.B."/>
            <person name="Priest M."/>
            <person name="Young S.K."/>
            <person name="Wortman J."/>
            <person name="Nusbaum C."/>
            <person name="Birren B."/>
        </authorList>
    </citation>
    <scope>NUCLEOTIDE SEQUENCE [LARGE SCALE GENOMIC DNA]</scope>
    <source>
        <strain evidence="4 5">CBS 72588</strain>
    </source>
</reference>
<feature type="region of interest" description="Disordered" evidence="3">
    <location>
        <begin position="801"/>
        <end position="822"/>
    </location>
</feature>
<gene>
    <name evidence="4" type="ORF">PV06_02898</name>
</gene>
<dbReference type="GO" id="GO:0006355">
    <property type="term" value="P:regulation of DNA-templated transcription"/>
    <property type="evidence" value="ECO:0007669"/>
    <property type="project" value="InterPro"/>
</dbReference>
<dbReference type="Proteomes" id="UP000053342">
    <property type="component" value="Unassembled WGS sequence"/>
</dbReference>
<dbReference type="STRING" id="215243.A0A0D2C3T4"/>
<dbReference type="AlphaFoldDB" id="A0A0D2C3T4"/>
<evidence type="ECO:0000256" key="2">
    <source>
        <dbReference type="ARBA" id="ARBA00023242"/>
    </source>
</evidence>
<evidence type="ECO:0000256" key="3">
    <source>
        <dbReference type="SAM" id="MobiDB-lite"/>
    </source>
</evidence>
<dbReference type="InterPro" id="IPR007015">
    <property type="entry name" value="DNA_pol_V/MYBBP1A"/>
</dbReference>
<feature type="compositionally biased region" description="Low complexity" evidence="3">
    <location>
        <begin position="767"/>
        <end position="777"/>
    </location>
</feature>
<evidence type="ECO:0000256" key="1">
    <source>
        <dbReference type="ARBA" id="ARBA00004123"/>
    </source>
</evidence>
<dbReference type="VEuPathDB" id="FungiDB:PV06_02898"/>
<comment type="subcellular location">
    <subcellularLocation>
        <location evidence="1">Nucleus</location>
    </subcellularLocation>
</comment>
<protein>
    <recommendedName>
        <fullName evidence="6">DNA polymerase V</fullName>
    </recommendedName>
</protein>
<sequence>MSKKRKREPEPELVQIYNDLADYDETIRHAAARTLVTKIFKPGVTSDDQTRTILTRLFRGTCSGRKAARLGFSIALTELLYQLIPSDAWPAATIVDMLETLTVPESGTTADDERNHCFGRLFSASAVLRSDILFTKSEPLQWRRVLELICDLAIQKPWLRQQCGWVLVDRLNSVATKAATKAATKTLEEFAINAVEVLDAKKIVRSPEGLALWLTITTHFPRAKLLNSVWKYGDPLAMKNAKLLADVLKDARTLPQDDSDTEAQGSARWSQQLHFAWDVVLSQLSREHTTSPNDSKNGTDKSSKHERITFEIFWQKVVDESLFSPTSSHERKYWGFAVWEKVFTMEPQRFLRFTFTPRATSCLANSLKVPKHLLRKRALKTSENFHTRLNQEEAVSLSEPSLTETCIKALLRSVDYGNFDQLTKTNTMESLFDSAHNHVLKIAADVLMSIAAENVSDEEEKQVMKRQKTVIDLQSQIVRSVFNNAQQTEGSDEQRGDVQIACDIMDIWLLESSSLPAPKSYAPELLEASREHMKDRLGLAFEHTLKLEALGCRILMDTMLRLKPVGTHQQSVSSRFEESVYVLVQQAWKRLSDLSGALERLPQPFPTDKVPTQSYPTFSHGLSLLYCLLLFQIYIGDTDAVELLQDVLEYQQHWEARKPKGSSDRTAHNPADAMVEIILSFASRPSKFLRSITVRIFEAFAPFVTGDGLESLWRVLEAKENTQGQQAMFQEGGLDMEDSEDASVDSDVEVESLPDAEGLASGEHESISSSEGSSQLEHSGDEEDEELAAFDAALASALGTRPFDQNGMADASISDSSSDIDMDDDEMLELDTKLAEVFRLRNAQHSRNKKKETKQAKENVVNFKNRVLDLIESYLDHQRQNPLALHLIVPLLELARTTRTQQLAHRGCEILQKFYNRRKGLNMTFVDGGFSNDDAIQVLQSIHDEACTKASNAHLKAASQASILLLTVLVNADPSNIGAIVEIYATTRLRQLTEKQCQIPSSFFTEWNNWCQTAREKLAA</sequence>
<keyword evidence="2" id="KW-0539">Nucleus</keyword>
<dbReference type="OrthoDB" id="342531at2759"/>
<dbReference type="PANTHER" id="PTHR13213">
    <property type="entry name" value="MYB-BINDING PROTEIN 1A FAMILY MEMBER"/>
    <property type="match status" value="1"/>
</dbReference>
<dbReference type="Pfam" id="PF04931">
    <property type="entry name" value="DNA_pol_phi"/>
    <property type="match status" value="1"/>
</dbReference>
<keyword evidence="5" id="KW-1185">Reference proteome</keyword>
<evidence type="ECO:0008006" key="6">
    <source>
        <dbReference type="Google" id="ProtNLM"/>
    </source>
</evidence>